<proteinExistence type="predicted"/>
<dbReference type="Proteomes" id="UP001218218">
    <property type="component" value="Unassembled WGS sequence"/>
</dbReference>
<gene>
    <name evidence="2" type="ORF">DFH08DRAFT_1009182</name>
</gene>
<name>A0AAD6ZZD2_9AGAR</name>
<evidence type="ECO:0000313" key="2">
    <source>
        <dbReference type="EMBL" id="KAJ7343968.1"/>
    </source>
</evidence>
<organism evidence="2 3">
    <name type="scientific">Mycena albidolilacea</name>
    <dbReference type="NCBI Taxonomy" id="1033008"/>
    <lineage>
        <taxon>Eukaryota</taxon>
        <taxon>Fungi</taxon>
        <taxon>Dikarya</taxon>
        <taxon>Basidiomycota</taxon>
        <taxon>Agaricomycotina</taxon>
        <taxon>Agaricomycetes</taxon>
        <taxon>Agaricomycetidae</taxon>
        <taxon>Agaricales</taxon>
        <taxon>Marasmiineae</taxon>
        <taxon>Mycenaceae</taxon>
        <taxon>Mycena</taxon>
    </lineage>
</organism>
<keyword evidence="3" id="KW-1185">Reference proteome</keyword>
<sequence length="151" mass="16617">MAIKLLAVAVAVMGPTPHPPPLQPRVSRYRVPHHPPHMHSPTRLDYSKAADSRSLHHGIRKHGNALDGWNGNRFDGPSTRLRREWVGALDVCLLESDEIRRLGPQHSGREGALSSGRSDVEGSGLHHQPQAVHNSKVICGHPCISNTRDLQ</sequence>
<reference evidence="2" key="1">
    <citation type="submission" date="2023-03" db="EMBL/GenBank/DDBJ databases">
        <title>Massive genome expansion in bonnet fungi (Mycena s.s.) driven by repeated elements and novel gene families across ecological guilds.</title>
        <authorList>
            <consortium name="Lawrence Berkeley National Laboratory"/>
            <person name="Harder C.B."/>
            <person name="Miyauchi S."/>
            <person name="Viragh M."/>
            <person name="Kuo A."/>
            <person name="Thoen E."/>
            <person name="Andreopoulos B."/>
            <person name="Lu D."/>
            <person name="Skrede I."/>
            <person name="Drula E."/>
            <person name="Henrissat B."/>
            <person name="Morin E."/>
            <person name="Kohler A."/>
            <person name="Barry K."/>
            <person name="LaButti K."/>
            <person name="Morin E."/>
            <person name="Salamov A."/>
            <person name="Lipzen A."/>
            <person name="Mereny Z."/>
            <person name="Hegedus B."/>
            <person name="Baldrian P."/>
            <person name="Stursova M."/>
            <person name="Weitz H."/>
            <person name="Taylor A."/>
            <person name="Grigoriev I.V."/>
            <person name="Nagy L.G."/>
            <person name="Martin F."/>
            <person name="Kauserud H."/>
        </authorList>
    </citation>
    <scope>NUCLEOTIDE SEQUENCE</scope>
    <source>
        <strain evidence="2">CBHHK002</strain>
    </source>
</reference>
<comment type="caution">
    <text evidence="2">The sequence shown here is derived from an EMBL/GenBank/DDBJ whole genome shotgun (WGS) entry which is preliminary data.</text>
</comment>
<evidence type="ECO:0000256" key="1">
    <source>
        <dbReference type="SAM" id="MobiDB-lite"/>
    </source>
</evidence>
<accession>A0AAD6ZZD2</accession>
<evidence type="ECO:0000313" key="3">
    <source>
        <dbReference type="Proteomes" id="UP001218218"/>
    </source>
</evidence>
<feature type="region of interest" description="Disordered" evidence="1">
    <location>
        <begin position="103"/>
        <end position="132"/>
    </location>
</feature>
<dbReference type="EMBL" id="JARIHO010000022">
    <property type="protein sequence ID" value="KAJ7343968.1"/>
    <property type="molecule type" value="Genomic_DNA"/>
</dbReference>
<protein>
    <submittedName>
        <fullName evidence="2">Uncharacterized protein</fullName>
    </submittedName>
</protein>
<dbReference type="AlphaFoldDB" id="A0AAD6ZZD2"/>